<evidence type="ECO:0000259" key="11">
    <source>
        <dbReference type="PROSITE" id="PS50879"/>
    </source>
</evidence>
<comment type="cofactor">
    <cofactor evidence="2">
        <name>Mg(2+)</name>
        <dbReference type="ChEBI" id="CHEBI:18420"/>
    </cofactor>
</comment>
<keyword evidence="13" id="KW-1185">Reference proteome</keyword>
<protein>
    <recommendedName>
        <fullName evidence="5">ribonuclease H</fullName>
        <ecNumber evidence="5">3.1.26.4</ecNumber>
    </recommendedName>
</protein>
<dbReference type="PANTHER" id="PTHR10642">
    <property type="entry name" value="RIBONUCLEASE H1"/>
    <property type="match status" value="1"/>
</dbReference>
<keyword evidence="6" id="KW-0540">Nuclease</keyword>
<sequence length="163" mass="17269">MIIVSTDGSCLKNPGGAIGWAWVDHTGPTASGGAPSGTNQTAELHAILEAITAHPGPEPLMVESDSQYGIKCSSEWLPGWKRKGWRTASGSPVRNLDLVQAIDAAITGRTGPVRFRWVRGHMGNEFNEMADQLAGVAAREAQTSGRASANHRPAEIAEPVTLF</sequence>
<evidence type="ECO:0000256" key="3">
    <source>
        <dbReference type="ARBA" id="ARBA00005300"/>
    </source>
</evidence>
<dbReference type="EMBL" id="CP108021">
    <property type="protein sequence ID" value="WUM18332.1"/>
    <property type="molecule type" value="Genomic_DNA"/>
</dbReference>
<organism evidence="12 13">
    <name type="scientific">Williamsia herbipolensis</name>
    <dbReference type="NCBI Taxonomy" id="1603258"/>
    <lineage>
        <taxon>Bacteria</taxon>
        <taxon>Bacillati</taxon>
        <taxon>Actinomycetota</taxon>
        <taxon>Actinomycetes</taxon>
        <taxon>Mycobacteriales</taxon>
        <taxon>Nocardiaceae</taxon>
        <taxon>Williamsia</taxon>
    </lineage>
</organism>
<dbReference type="PROSITE" id="PS50879">
    <property type="entry name" value="RNASE_H_1"/>
    <property type="match status" value="1"/>
</dbReference>
<dbReference type="AlphaFoldDB" id="A0AAU4JWZ4"/>
<name>A0AAU4JWZ4_9NOCA</name>
<proteinExistence type="inferred from homology"/>
<dbReference type="GO" id="GO:0043137">
    <property type="term" value="P:DNA replication, removal of RNA primer"/>
    <property type="evidence" value="ECO:0007669"/>
    <property type="project" value="TreeGrafter"/>
</dbReference>
<keyword evidence="9" id="KW-0378">Hydrolase</keyword>
<evidence type="ECO:0000256" key="4">
    <source>
        <dbReference type="ARBA" id="ARBA00011245"/>
    </source>
</evidence>
<dbReference type="Proteomes" id="UP001432128">
    <property type="component" value="Chromosome"/>
</dbReference>
<reference evidence="12 13" key="1">
    <citation type="submission" date="2022-10" db="EMBL/GenBank/DDBJ databases">
        <title>The complete genomes of actinobacterial strains from the NBC collection.</title>
        <authorList>
            <person name="Joergensen T.S."/>
            <person name="Alvarez Arevalo M."/>
            <person name="Sterndorff E.B."/>
            <person name="Faurdal D."/>
            <person name="Vuksanovic O."/>
            <person name="Mourched A.-S."/>
            <person name="Charusanti P."/>
            <person name="Shaw S."/>
            <person name="Blin K."/>
            <person name="Weber T."/>
        </authorList>
    </citation>
    <scope>NUCLEOTIDE SEQUENCE [LARGE SCALE GENOMIC DNA]</scope>
    <source>
        <strain evidence="12 13">NBC_00319</strain>
    </source>
</reference>
<comment type="similarity">
    <text evidence="3">Belongs to the RNase H family.</text>
</comment>
<dbReference type="GO" id="GO:0003676">
    <property type="term" value="F:nucleic acid binding"/>
    <property type="evidence" value="ECO:0007669"/>
    <property type="project" value="InterPro"/>
</dbReference>
<dbReference type="GO" id="GO:0004523">
    <property type="term" value="F:RNA-DNA hybrid ribonuclease activity"/>
    <property type="evidence" value="ECO:0007669"/>
    <property type="project" value="UniProtKB-EC"/>
</dbReference>
<comment type="subunit">
    <text evidence="4">Monomer.</text>
</comment>
<evidence type="ECO:0000256" key="5">
    <source>
        <dbReference type="ARBA" id="ARBA00012180"/>
    </source>
</evidence>
<dbReference type="KEGG" id="whr:OG579_11225"/>
<dbReference type="EC" id="3.1.26.4" evidence="5"/>
<evidence type="ECO:0000256" key="8">
    <source>
        <dbReference type="ARBA" id="ARBA00022759"/>
    </source>
</evidence>
<evidence type="ECO:0000256" key="9">
    <source>
        <dbReference type="ARBA" id="ARBA00022801"/>
    </source>
</evidence>
<keyword evidence="10" id="KW-0460">Magnesium</keyword>
<dbReference type="InterPro" id="IPR036397">
    <property type="entry name" value="RNaseH_sf"/>
</dbReference>
<feature type="domain" description="RNase H type-1" evidence="11">
    <location>
        <begin position="1"/>
        <end position="139"/>
    </location>
</feature>
<dbReference type="PANTHER" id="PTHR10642:SF26">
    <property type="entry name" value="RIBONUCLEASE H1"/>
    <property type="match status" value="1"/>
</dbReference>
<dbReference type="InterPro" id="IPR050092">
    <property type="entry name" value="RNase_H"/>
</dbReference>
<dbReference type="InterPro" id="IPR012337">
    <property type="entry name" value="RNaseH-like_sf"/>
</dbReference>
<evidence type="ECO:0000313" key="13">
    <source>
        <dbReference type="Proteomes" id="UP001432128"/>
    </source>
</evidence>
<dbReference type="Pfam" id="PF00075">
    <property type="entry name" value="RNase_H"/>
    <property type="match status" value="1"/>
</dbReference>
<dbReference type="InterPro" id="IPR022892">
    <property type="entry name" value="RNaseHI"/>
</dbReference>
<evidence type="ECO:0000256" key="2">
    <source>
        <dbReference type="ARBA" id="ARBA00001946"/>
    </source>
</evidence>
<gene>
    <name evidence="12" type="ORF">OG579_11225</name>
</gene>
<dbReference type="Gene3D" id="3.30.420.10">
    <property type="entry name" value="Ribonuclease H-like superfamily/Ribonuclease H"/>
    <property type="match status" value="1"/>
</dbReference>
<evidence type="ECO:0000313" key="12">
    <source>
        <dbReference type="EMBL" id="WUM18332.1"/>
    </source>
</evidence>
<evidence type="ECO:0000256" key="10">
    <source>
        <dbReference type="ARBA" id="ARBA00022842"/>
    </source>
</evidence>
<keyword evidence="8" id="KW-0255">Endonuclease</keyword>
<evidence type="ECO:0000256" key="7">
    <source>
        <dbReference type="ARBA" id="ARBA00022723"/>
    </source>
</evidence>
<comment type="catalytic activity">
    <reaction evidence="1">
        <text>Endonucleolytic cleavage to 5'-phosphomonoester.</text>
        <dbReference type="EC" id="3.1.26.4"/>
    </reaction>
</comment>
<keyword evidence="7" id="KW-0479">Metal-binding</keyword>
<dbReference type="GO" id="GO:0046872">
    <property type="term" value="F:metal ion binding"/>
    <property type="evidence" value="ECO:0007669"/>
    <property type="project" value="UniProtKB-KW"/>
</dbReference>
<evidence type="ECO:0000256" key="6">
    <source>
        <dbReference type="ARBA" id="ARBA00022722"/>
    </source>
</evidence>
<evidence type="ECO:0000256" key="1">
    <source>
        <dbReference type="ARBA" id="ARBA00000077"/>
    </source>
</evidence>
<accession>A0AAU4JWZ4</accession>
<dbReference type="InterPro" id="IPR002156">
    <property type="entry name" value="RNaseH_domain"/>
</dbReference>
<dbReference type="SUPFAM" id="SSF53098">
    <property type="entry name" value="Ribonuclease H-like"/>
    <property type="match status" value="1"/>
</dbReference>
<dbReference type="CDD" id="cd09278">
    <property type="entry name" value="RNase_HI_prokaryote_like"/>
    <property type="match status" value="1"/>
</dbReference>
<dbReference type="RefSeq" id="WP_045821253.1">
    <property type="nucleotide sequence ID" value="NZ_CP108021.1"/>
</dbReference>